<sequence>MEELLEFQMKYKADTVKEAFPTVDGNEKDALSDYYEWESLEEEVRDLKEKVYGD</sequence>
<organism evidence="1 2">
    <name type="scientific">Gracilibacillus boraciitolerans JCM 21714</name>
    <dbReference type="NCBI Taxonomy" id="1298598"/>
    <lineage>
        <taxon>Bacteria</taxon>
        <taxon>Bacillati</taxon>
        <taxon>Bacillota</taxon>
        <taxon>Bacilli</taxon>
        <taxon>Bacillales</taxon>
        <taxon>Bacillaceae</taxon>
        <taxon>Gracilibacillus</taxon>
    </lineage>
</organism>
<comment type="caution">
    <text evidence="1">The sequence shown here is derived from an EMBL/GenBank/DDBJ whole genome shotgun (WGS) entry which is preliminary data.</text>
</comment>
<evidence type="ECO:0000313" key="1">
    <source>
        <dbReference type="EMBL" id="GAE94762.1"/>
    </source>
</evidence>
<gene>
    <name evidence="1" type="ORF">JCM21714_3951</name>
</gene>
<reference evidence="1 2" key="1">
    <citation type="journal article" date="2014" name="Genome Announc.">
        <title>Draft Genome Sequence of the Boron-Tolerant and Moderately Halotolerant Bacterium Gracilibacillus boraciitolerans JCM 21714T.</title>
        <authorList>
            <person name="Ahmed I."/>
            <person name="Oshima K."/>
            <person name="Suda W."/>
            <person name="Kitamura K."/>
            <person name="Iida T."/>
            <person name="Ohmori Y."/>
            <person name="Fujiwara T."/>
            <person name="Hattori M."/>
            <person name="Ohkuma M."/>
        </authorList>
    </citation>
    <scope>NUCLEOTIDE SEQUENCE [LARGE SCALE GENOMIC DNA]</scope>
    <source>
        <strain evidence="1 2">JCM 21714</strain>
    </source>
</reference>
<proteinExistence type="predicted"/>
<dbReference type="STRING" id="1298598.JCM21714_3951"/>
<dbReference type="EMBL" id="BAVS01000030">
    <property type="protein sequence ID" value="GAE94762.1"/>
    <property type="molecule type" value="Genomic_DNA"/>
</dbReference>
<dbReference type="RefSeq" id="WP_158413532.1">
    <property type="nucleotide sequence ID" value="NZ_BAVS01000030.1"/>
</dbReference>
<accession>W4VNH7</accession>
<dbReference type="Proteomes" id="UP000019102">
    <property type="component" value="Unassembled WGS sequence"/>
</dbReference>
<evidence type="ECO:0000313" key="2">
    <source>
        <dbReference type="Proteomes" id="UP000019102"/>
    </source>
</evidence>
<protein>
    <submittedName>
        <fullName evidence="1">Uncharacterized protein</fullName>
    </submittedName>
</protein>
<keyword evidence="2" id="KW-1185">Reference proteome</keyword>
<name>W4VNH7_9BACI</name>
<dbReference type="AlphaFoldDB" id="W4VNH7"/>